<comment type="caution">
    <text evidence="7">The sequence shown here is derived from an EMBL/GenBank/DDBJ whole genome shotgun (WGS) entry which is preliminary data.</text>
</comment>
<keyword evidence="2" id="KW-0812">Transmembrane</keyword>
<dbReference type="GO" id="GO:0016829">
    <property type="term" value="F:lyase activity"/>
    <property type="evidence" value="ECO:0007669"/>
    <property type="project" value="UniProtKB-KW"/>
</dbReference>
<keyword evidence="3" id="KW-1133">Transmembrane helix</keyword>
<keyword evidence="6" id="KW-0961">Cell wall biogenesis/degradation</keyword>
<reference evidence="7" key="1">
    <citation type="submission" date="2019-08" db="EMBL/GenBank/DDBJ databases">
        <authorList>
            <person name="Kucharzyk K."/>
            <person name="Murdoch R.W."/>
            <person name="Higgins S."/>
            <person name="Loffler F."/>
        </authorList>
    </citation>
    <scope>NUCLEOTIDE SEQUENCE</scope>
</reference>
<dbReference type="PANTHER" id="PTHR30518:SF2">
    <property type="entry name" value="ENDOLYTIC MUREIN TRANSGLYCOSYLASE"/>
    <property type="match status" value="1"/>
</dbReference>
<accession>A0A645BYY8</accession>
<evidence type="ECO:0000256" key="5">
    <source>
        <dbReference type="ARBA" id="ARBA00023239"/>
    </source>
</evidence>
<evidence type="ECO:0000256" key="2">
    <source>
        <dbReference type="ARBA" id="ARBA00022692"/>
    </source>
</evidence>
<evidence type="ECO:0000256" key="3">
    <source>
        <dbReference type="ARBA" id="ARBA00022989"/>
    </source>
</evidence>
<keyword evidence="5 7" id="KW-0456">Lyase</keyword>
<evidence type="ECO:0000256" key="1">
    <source>
        <dbReference type="ARBA" id="ARBA00022475"/>
    </source>
</evidence>
<organism evidence="7">
    <name type="scientific">bioreactor metagenome</name>
    <dbReference type="NCBI Taxonomy" id="1076179"/>
    <lineage>
        <taxon>unclassified sequences</taxon>
        <taxon>metagenomes</taxon>
        <taxon>ecological metagenomes</taxon>
    </lineage>
</organism>
<dbReference type="EMBL" id="VSSQ01023637">
    <property type="protein sequence ID" value="MPM70710.1"/>
    <property type="molecule type" value="Genomic_DNA"/>
</dbReference>
<dbReference type="EC" id="4.2.2.-" evidence="7"/>
<evidence type="ECO:0000313" key="7">
    <source>
        <dbReference type="EMBL" id="MPM70710.1"/>
    </source>
</evidence>
<keyword evidence="4" id="KW-0472">Membrane</keyword>
<evidence type="ECO:0000256" key="6">
    <source>
        <dbReference type="ARBA" id="ARBA00023316"/>
    </source>
</evidence>
<dbReference type="AlphaFoldDB" id="A0A645BYY8"/>
<evidence type="ECO:0000256" key="4">
    <source>
        <dbReference type="ARBA" id="ARBA00023136"/>
    </source>
</evidence>
<dbReference type="PANTHER" id="PTHR30518">
    <property type="entry name" value="ENDOLYTIC MUREIN TRANSGLYCOSYLASE"/>
    <property type="match status" value="1"/>
</dbReference>
<dbReference type="GO" id="GO:0071555">
    <property type="term" value="P:cell wall organization"/>
    <property type="evidence" value="ECO:0007669"/>
    <property type="project" value="UniProtKB-KW"/>
</dbReference>
<sequence>MAYSFVTRQNKKIQSGTYRLSSSLTTPEIIKKLTTGGIADYWLKIIDGSRIEEVAQLFPTGLSFSNNDFLTKVKTKEGYLFPDSYLIPEYYTVDQIITLIQNNFDQKFTKAKENSDTKLTDKQVLVLASLLEREGKSLESKKMIAGILANRLGINMALQLDATVQYVRDNQNKNIIKYWQPVSKSDFSIDSPYNTYKYPGLPPKPICSPGYNSLYAAFHPTESDYLYYITGNDGKMYYAKTLDEHNSNIAKHL</sequence>
<keyword evidence="1" id="KW-1003">Cell membrane</keyword>
<gene>
    <name evidence="7" type="primary">mltG_30</name>
    <name evidence="7" type="ORF">SDC9_117668</name>
</gene>
<dbReference type="HAMAP" id="MF_02065">
    <property type="entry name" value="MltG"/>
    <property type="match status" value="1"/>
</dbReference>
<name>A0A645BYY8_9ZZZZ</name>
<proteinExistence type="inferred from homology"/>
<dbReference type="Gene3D" id="3.30.1490.480">
    <property type="entry name" value="Endolytic murein transglycosylase"/>
    <property type="match status" value="1"/>
</dbReference>
<dbReference type="NCBIfam" id="TIGR00247">
    <property type="entry name" value="endolytic transglycosylase MltG"/>
    <property type="match status" value="1"/>
</dbReference>
<dbReference type="Pfam" id="PF02618">
    <property type="entry name" value="YceG"/>
    <property type="match status" value="1"/>
</dbReference>
<dbReference type="InterPro" id="IPR003770">
    <property type="entry name" value="MLTG-like"/>
</dbReference>
<protein>
    <submittedName>
        <fullName evidence="7">Endolytic murein transglycosylase</fullName>
        <ecNumber evidence="7">4.2.2.-</ecNumber>
    </submittedName>
</protein>